<accession>A0A7K0BRB0</accession>
<sequence length="497" mass="54879">MTGRFPEIDIDAHPRFSVYSAGNLGEVAPQRLSPMSWSLVGTPMERGTRRLVRRIWGDRPWGQGDHYVFLGYFGCKPYHNLSAYAHLARQLPRVAPEDVADAYFEGVAAPQTAARRESGYNRMAAVPRLVRELGRLGPTLRRLEEDVFLVEQHARTAIGLRSEAGLAETLLRAADLLDDAWATHIITTTGLVPLTVVQRAVNKRLLGSYGEVEPWLNRPRELVWSRLHDFAGDEGALLPGEFLNSSFYEVADDQMPWRQFAVRHKAVTEGNANARGLVDPAEAQWGMLGGVRGRVVQSIARVIGETMSSREHSKSLVMRLLHVHRRTLPVLAELWSVDAGVWPYLTIEEFRRLYREPGLADQVPARRAACERAIVTPMPEHLDLGGAAPRSWADDAPKQARGVSPGRVTGVVVHAEDDLPEDVPCILVCESADADVAPLLGFVDGVLTQRGSDMSHIAILSREYHLPAVVGCALVKDLKPGDTVTIDGTTGEVYVER</sequence>
<feature type="domain" description="PEP-utilising enzyme mobile" evidence="1">
    <location>
        <begin position="424"/>
        <end position="491"/>
    </location>
</feature>
<dbReference type="PANTHER" id="PTHR43615">
    <property type="entry name" value="PHOSPHOENOLPYRUVATE SYNTHASE-RELATED"/>
    <property type="match status" value="1"/>
</dbReference>
<dbReference type="InterPro" id="IPR008279">
    <property type="entry name" value="PEP-util_enz_mobile_dom"/>
</dbReference>
<dbReference type="AlphaFoldDB" id="A0A7K0BRB0"/>
<dbReference type="Proteomes" id="UP000487268">
    <property type="component" value="Unassembled WGS sequence"/>
</dbReference>
<proteinExistence type="predicted"/>
<evidence type="ECO:0000313" key="3">
    <source>
        <dbReference type="Proteomes" id="UP000487268"/>
    </source>
</evidence>
<dbReference type="OrthoDB" id="9765468at2"/>
<dbReference type="GO" id="GO:0016772">
    <property type="term" value="F:transferase activity, transferring phosphorus-containing groups"/>
    <property type="evidence" value="ECO:0007669"/>
    <property type="project" value="InterPro"/>
</dbReference>
<protein>
    <recommendedName>
        <fullName evidence="1">PEP-utilising enzyme mobile domain-containing protein</fullName>
    </recommendedName>
</protein>
<comment type="caution">
    <text evidence="2">The sequence shown here is derived from an EMBL/GenBank/DDBJ whole genome shotgun (WGS) entry which is preliminary data.</text>
</comment>
<evidence type="ECO:0000259" key="1">
    <source>
        <dbReference type="Pfam" id="PF00391"/>
    </source>
</evidence>
<reference evidence="2 3" key="1">
    <citation type="submission" date="2019-10" db="EMBL/GenBank/DDBJ databases">
        <title>Actinomadura rubteroloni sp. nov. and Actinomadura macrotermitis sp. nov., isolated from the gut of fungus growing-termite Macrotermes natalensis.</title>
        <authorList>
            <person name="Benndorf R."/>
            <person name="Martin K."/>
            <person name="Kuefner M."/>
            <person name="De Beer W."/>
            <person name="Kaster A.-K."/>
            <person name="Vollmers J."/>
            <person name="Poulsen M."/>
            <person name="Beemelmanns C."/>
        </authorList>
    </citation>
    <scope>NUCLEOTIDE SEQUENCE [LARGE SCALE GENOMIC DNA]</scope>
    <source>
        <strain evidence="2 3">RB68</strain>
    </source>
</reference>
<keyword evidence="3" id="KW-1185">Reference proteome</keyword>
<gene>
    <name evidence="2" type="ORF">ACRB68_17800</name>
</gene>
<dbReference type="EMBL" id="WEGH01000001">
    <property type="protein sequence ID" value="MQY03735.1"/>
    <property type="molecule type" value="Genomic_DNA"/>
</dbReference>
<dbReference type="InterPro" id="IPR051549">
    <property type="entry name" value="PEP_Utilizing_Enz"/>
</dbReference>
<dbReference type="RefSeq" id="WP_153531620.1">
    <property type="nucleotide sequence ID" value="NZ_WEGH01000001.1"/>
</dbReference>
<dbReference type="Pfam" id="PF00391">
    <property type="entry name" value="PEP-utilizers"/>
    <property type="match status" value="1"/>
</dbReference>
<dbReference type="InterPro" id="IPR036637">
    <property type="entry name" value="Phosphohistidine_dom_sf"/>
</dbReference>
<name>A0A7K0BRB0_9ACTN</name>
<dbReference type="Gene3D" id="3.50.30.10">
    <property type="entry name" value="Phosphohistidine domain"/>
    <property type="match status" value="1"/>
</dbReference>
<dbReference type="PANTHER" id="PTHR43615:SF1">
    <property type="entry name" value="PPDK_N DOMAIN-CONTAINING PROTEIN"/>
    <property type="match status" value="1"/>
</dbReference>
<evidence type="ECO:0000313" key="2">
    <source>
        <dbReference type="EMBL" id="MQY03735.1"/>
    </source>
</evidence>
<organism evidence="2 3">
    <name type="scientific">Actinomadura macrotermitis</name>
    <dbReference type="NCBI Taxonomy" id="2585200"/>
    <lineage>
        <taxon>Bacteria</taxon>
        <taxon>Bacillati</taxon>
        <taxon>Actinomycetota</taxon>
        <taxon>Actinomycetes</taxon>
        <taxon>Streptosporangiales</taxon>
        <taxon>Thermomonosporaceae</taxon>
        <taxon>Actinomadura</taxon>
    </lineage>
</organism>
<dbReference type="SUPFAM" id="SSF52009">
    <property type="entry name" value="Phosphohistidine domain"/>
    <property type="match status" value="1"/>
</dbReference>